<keyword evidence="1" id="KW-0812">Transmembrane</keyword>
<keyword evidence="1" id="KW-0472">Membrane</keyword>
<reference evidence="2 3" key="1">
    <citation type="submission" date="2019-02" db="EMBL/GenBank/DDBJ databases">
        <title>Bacterial novel species Emticicia sp. 17J42-9 isolated from soil.</title>
        <authorList>
            <person name="Jung H.-Y."/>
        </authorList>
    </citation>
    <scope>NUCLEOTIDE SEQUENCE [LARGE SCALE GENOMIC DNA]</scope>
    <source>
        <strain evidence="2 3">17J42-9</strain>
    </source>
</reference>
<dbReference type="RefSeq" id="WP_130021401.1">
    <property type="nucleotide sequence ID" value="NZ_SEWF01000017.1"/>
</dbReference>
<name>A0A4Q5LZ90_9BACT</name>
<evidence type="ECO:0000256" key="1">
    <source>
        <dbReference type="SAM" id="Phobius"/>
    </source>
</evidence>
<evidence type="ECO:0000313" key="3">
    <source>
        <dbReference type="Proteomes" id="UP000293162"/>
    </source>
</evidence>
<feature type="transmembrane region" description="Helical" evidence="1">
    <location>
        <begin position="88"/>
        <end position="110"/>
    </location>
</feature>
<dbReference type="OrthoDB" id="953972at2"/>
<keyword evidence="3" id="KW-1185">Reference proteome</keyword>
<feature type="transmembrane region" description="Helical" evidence="1">
    <location>
        <begin position="141"/>
        <end position="160"/>
    </location>
</feature>
<gene>
    <name evidence="2" type="ORF">EWM59_12945</name>
</gene>
<dbReference type="Proteomes" id="UP000293162">
    <property type="component" value="Unassembled WGS sequence"/>
</dbReference>
<dbReference type="AlphaFoldDB" id="A0A4Q5LZ90"/>
<dbReference type="EMBL" id="SEWF01000017">
    <property type="protein sequence ID" value="RYU95152.1"/>
    <property type="molecule type" value="Genomic_DNA"/>
</dbReference>
<evidence type="ECO:0000313" key="2">
    <source>
        <dbReference type="EMBL" id="RYU95152.1"/>
    </source>
</evidence>
<comment type="caution">
    <text evidence="2">The sequence shown here is derived from an EMBL/GenBank/DDBJ whole genome shotgun (WGS) entry which is preliminary data.</text>
</comment>
<accession>A0A4Q5LZ90</accession>
<organism evidence="2 3">
    <name type="scientific">Emticicia agri</name>
    <dbReference type="NCBI Taxonomy" id="2492393"/>
    <lineage>
        <taxon>Bacteria</taxon>
        <taxon>Pseudomonadati</taxon>
        <taxon>Bacteroidota</taxon>
        <taxon>Cytophagia</taxon>
        <taxon>Cytophagales</taxon>
        <taxon>Leadbetterellaceae</taxon>
        <taxon>Emticicia</taxon>
    </lineage>
</organism>
<keyword evidence="1" id="KW-1133">Transmembrane helix</keyword>
<feature type="transmembrane region" description="Helical" evidence="1">
    <location>
        <begin position="117"/>
        <end position="135"/>
    </location>
</feature>
<sequence length="166" mass="18526">MQNPFEENTVPMRPTFLTILCVLTFLWNAYKFYGAIPSVFTPEKVAASKEQANEMMMDMMSKYLSGKDLEEMEKSQEETNKLFTEKNLVASGIITIISSVLLILGGIWMWGLRKKGFYVYIAGNAIGVLAPIFLIGGMIGWSIGIASLINAALFTGLYAIHLKYFS</sequence>
<protein>
    <submittedName>
        <fullName evidence="2">Uncharacterized protein</fullName>
    </submittedName>
</protein>
<feature type="transmembrane region" description="Helical" evidence="1">
    <location>
        <begin position="12"/>
        <end position="30"/>
    </location>
</feature>
<proteinExistence type="predicted"/>